<dbReference type="AlphaFoldDB" id="A0A922IE66"/>
<keyword evidence="3" id="KW-1185">Reference proteome</keyword>
<reference evidence="2" key="2">
    <citation type="journal article" date="2022" name="Res Sq">
        <title>Comparative Genomics Reveals Insights into the Divergent Evolution of Astigmatic Mites and Household Pest Adaptations.</title>
        <authorList>
            <person name="Xiong Q."/>
            <person name="Wan A.T.-Y."/>
            <person name="Liu X.-Y."/>
            <person name="Fung C.S.-H."/>
            <person name="Xiao X."/>
            <person name="Malainual N."/>
            <person name="Hou J."/>
            <person name="Wang L."/>
            <person name="Wang M."/>
            <person name="Yang K."/>
            <person name="Cui Y."/>
            <person name="Leung E."/>
            <person name="Nong W."/>
            <person name="Shin S.-K."/>
            <person name="Au S."/>
            <person name="Jeong K.Y."/>
            <person name="Chew F.T."/>
            <person name="Hui J."/>
            <person name="Leung T.F."/>
            <person name="Tungtrongchitr A."/>
            <person name="Zhong N."/>
            <person name="Liu Z."/>
            <person name="Tsui S."/>
        </authorList>
    </citation>
    <scope>NUCLEOTIDE SEQUENCE</scope>
    <source>
        <strain evidence="2">Derf</strain>
        <tissue evidence="2">Whole organism</tissue>
    </source>
</reference>
<feature type="compositionally biased region" description="Low complexity" evidence="1">
    <location>
        <begin position="12"/>
        <end position="30"/>
    </location>
</feature>
<dbReference type="Proteomes" id="UP000790347">
    <property type="component" value="Unassembled WGS sequence"/>
</dbReference>
<comment type="caution">
    <text evidence="2">The sequence shown here is derived from an EMBL/GenBank/DDBJ whole genome shotgun (WGS) entry which is preliminary data.</text>
</comment>
<dbReference type="EMBL" id="ASGP02000001">
    <property type="protein sequence ID" value="KAH9529861.1"/>
    <property type="molecule type" value="Genomic_DNA"/>
</dbReference>
<feature type="region of interest" description="Disordered" evidence="1">
    <location>
        <begin position="1"/>
        <end position="77"/>
    </location>
</feature>
<evidence type="ECO:0000256" key="1">
    <source>
        <dbReference type="SAM" id="MobiDB-lite"/>
    </source>
</evidence>
<feature type="compositionally biased region" description="Polar residues" evidence="1">
    <location>
        <begin position="56"/>
        <end position="65"/>
    </location>
</feature>
<feature type="compositionally biased region" description="Basic and acidic residues" evidence="1">
    <location>
        <begin position="41"/>
        <end position="52"/>
    </location>
</feature>
<name>A0A922IE66_DERFA</name>
<gene>
    <name evidence="2" type="ORF">DERF_003719</name>
</gene>
<evidence type="ECO:0000313" key="3">
    <source>
        <dbReference type="Proteomes" id="UP000790347"/>
    </source>
</evidence>
<reference evidence="2" key="1">
    <citation type="submission" date="2013-05" db="EMBL/GenBank/DDBJ databases">
        <authorList>
            <person name="Yim A.K.Y."/>
            <person name="Chan T.F."/>
            <person name="Ji K.M."/>
            <person name="Liu X.Y."/>
            <person name="Zhou J.W."/>
            <person name="Li R.Q."/>
            <person name="Yang K.Y."/>
            <person name="Li J."/>
            <person name="Li M."/>
            <person name="Law P.T.W."/>
            <person name="Wu Y.L."/>
            <person name="Cai Z.L."/>
            <person name="Qin H."/>
            <person name="Bao Y."/>
            <person name="Leung R.K.K."/>
            <person name="Ng P.K.S."/>
            <person name="Zou J."/>
            <person name="Zhong X.J."/>
            <person name="Ran P.X."/>
            <person name="Zhong N.S."/>
            <person name="Liu Z.G."/>
            <person name="Tsui S.K.W."/>
        </authorList>
    </citation>
    <scope>NUCLEOTIDE SEQUENCE</scope>
    <source>
        <strain evidence="2">Derf</strain>
        <tissue evidence="2">Whole organism</tissue>
    </source>
</reference>
<organism evidence="2 3">
    <name type="scientific">Dermatophagoides farinae</name>
    <name type="common">American house dust mite</name>
    <dbReference type="NCBI Taxonomy" id="6954"/>
    <lineage>
        <taxon>Eukaryota</taxon>
        <taxon>Metazoa</taxon>
        <taxon>Ecdysozoa</taxon>
        <taxon>Arthropoda</taxon>
        <taxon>Chelicerata</taxon>
        <taxon>Arachnida</taxon>
        <taxon>Acari</taxon>
        <taxon>Acariformes</taxon>
        <taxon>Sarcoptiformes</taxon>
        <taxon>Astigmata</taxon>
        <taxon>Psoroptidia</taxon>
        <taxon>Analgoidea</taxon>
        <taxon>Pyroglyphidae</taxon>
        <taxon>Dermatophagoidinae</taxon>
        <taxon>Dermatophagoides</taxon>
    </lineage>
</organism>
<accession>A0A922IE66</accession>
<protein>
    <submittedName>
        <fullName evidence="2">Uncharacterized protein</fullName>
    </submittedName>
</protein>
<evidence type="ECO:0000313" key="2">
    <source>
        <dbReference type="EMBL" id="KAH9529861.1"/>
    </source>
</evidence>
<sequence>MMQQDPKAKVQNNFNSFASNYNPYSSSSSSKRMSVFEADEDYHQQPNERELLQPKLYNTFNNKGTNNHRDNKGKHPA</sequence>
<proteinExistence type="predicted"/>